<feature type="transmembrane region" description="Helical" evidence="8">
    <location>
        <begin position="62"/>
        <end position="80"/>
    </location>
</feature>
<feature type="transmembrane region" description="Helical" evidence="8">
    <location>
        <begin position="27"/>
        <end position="50"/>
    </location>
</feature>
<evidence type="ECO:0000256" key="7">
    <source>
        <dbReference type="ARBA" id="ARBA00035585"/>
    </source>
</evidence>
<dbReference type="GO" id="GO:0140114">
    <property type="term" value="P:cellular detoxification of fluoride"/>
    <property type="evidence" value="ECO:0007669"/>
    <property type="project" value="UniProtKB-UniRule"/>
</dbReference>
<keyword evidence="2 8" id="KW-1003">Cell membrane</keyword>
<evidence type="ECO:0000313" key="9">
    <source>
        <dbReference type="EMBL" id="MBP1922970.1"/>
    </source>
</evidence>
<keyword evidence="10" id="KW-1185">Reference proteome</keyword>
<keyword evidence="4 8" id="KW-1133">Transmembrane helix</keyword>
<evidence type="ECO:0000256" key="4">
    <source>
        <dbReference type="ARBA" id="ARBA00022989"/>
    </source>
</evidence>
<dbReference type="RefSeq" id="WP_209485616.1">
    <property type="nucleotide sequence ID" value="NZ_JAGGKQ010000014.1"/>
</dbReference>
<sequence>MERTLAGAALVAAGGFAGALTRYAVDIAAGDVTGLGTLLVNVVGSFALGLLVTRATEVRTQLFVGTGFVSSFTTYSTFAADAVALGTVAGTGYVVVSYAAGFLAAIAGLALGRRL</sequence>
<dbReference type="GO" id="GO:0062054">
    <property type="term" value="F:fluoride channel activity"/>
    <property type="evidence" value="ECO:0007669"/>
    <property type="project" value="UniProtKB-UniRule"/>
</dbReference>
<keyword evidence="8" id="KW-0813">Transport</keyword>
<comment type="function">
    <text evidence="8">Fluoride-specific ion channel. Important for reducing fluoride concentration in the cell, thus reducing its toxicity.</text>
</comment>
<protein>
    <recommendedName>
        <fullName evidence="8">Fluoride-specific ion channel FluC</fullName>
    </recommendedName>
</protein>
<name>A0A8T4GH36_9EURY</name>
<dbReference type="InterPro" id="IPR003691">
    <property type="entry name" value="FluC"/>
</dbReference>
<organism evidence="9 10">
    <name type="scientific">Halorubrum alkaliphilum</name>
    <dbReference type="NCBI Taxonomy" id="261290"/>
    <lineage>
        <taxon>Archaea</taxon>
        <taxon>Methanobacteriati</taxon>
        <taxon>Methanobacteriota</taxon>
        <taxon>Stenosarchaea group</taxon>
        <taxon>Halobacteria</taxon>
        <taxon>Halobacteriales</taxon>
        <taxon>Haloferacaceae</taxon>
        <taxon>Halorubrum</taxon>
    </lineage>
</organism>
<keyword evidence="3 8" id="KW-0812">Transmembrane</keyword>
<comment type="catalytic activity">
    <reaction evidence="7">
        <text>fluoride(in) = fluoride(out)</text>
        <dbReference type="Rhea" id="RHEA:76159"/>
        <dbReference type="ChEBI" id="CHEBI:17051"/>
    </reaction>
    <physiologicalReaction direction="left-to-right" evidence="7">
        <dbReference type="Rhea" id="RHEA:76160"/>
    </physiologicalReaction>
</comment>
<comment type="subcellular location">
    <subcellularLocation>
        <location evidence="1 8">Cell membrane</location>
        <topology evidence="1 8">Multi-pass membrane protein</topology>
    </subcellularLocation>
</comment>
<feature type="transmembrane region" description="Helical" evidence="8">
    <location>
        <begin position="92"/>
        <end position="112"/>
    </location>
</feature>
<gene>
    <name evidence="8" type="primary">fluC</name>
    <name evidence="8" type="synonym">crcB</name>
    <name evidence="9" type="ORF">J2751_002003</name>
</gene>
<evidence type="ECO:0000313" key="10">
    <source>
        <dbReference type="Proteomes" id="UP000823588"/>
    </source>
</evidence>
<evidence type="ECO:0000256" key="6">
    <source>
        <dbReference type="ARBA" id="ARBA00035120"/>
    </source>
</evidence>
<reference evidence="9" key="1">
    <citation type="submission" date="2021-03" db="EMBL/GenBank/DDBJ databases">
        <title>Genomic Encyclopedia of Type Strains, Phase IV (KMG-IV): sequencing the most valuable type-strain genomes for metagenomic binning, comparative biology and taxonomic classification.</title>
        <authorList>
            <person name="Goeker M."/>
        </authorList>
    </citation>
    <scope>NUCLEOTIDE SEQUENCE</scope>
    <source>
        <strain evidence="9">DSM 23564</strain>
    </source>
</reference>
<dbReference type="Proteomes" id="UP000823588">
    <property type="component" value="Unassembled WGS sequence"/>
</dbReference>
<accession>A0A8T4GH36</accession>
<keyword evidence="8" id="KW-0406">Ion transport</keyword>
<evidence type="ECO:0000256" key="8">
    <source>
        <dbReference type="HAMAP-Rule" id="MF_00454"/>
    </source>
</evidence>
<keyword evidence="8" id="KW-0407">Ion channel</keyword>
<keyword evidence="5 8" id="KW-0472">Membrane</keyword>
<dbReference type="HAMAP" id="MF_00454">
    <property type="entry name" value="FluC"/>
    <property type="match status" value="1"/>
</dbReference>
<dbReference type="OrthoDB" id="253428at2157"/>
<comment type="caution">
    <text evidence="9">The sequence shown here is derived from an EMBL/GenBank/DDBJ whole genome shotgun (WGS) entry which is preliminary data.</text>
</comment>
<proteinExistence type="inferred from homology"/>
<evidence type="ECO:0000256" key="5">
    <source>
        <dbReference type="ARBA" id="ARBA00023136"/>
    </source>
</evidence>
<comment type="caution">
    <text evidence="8">Lacks conserved residue(s) required for the propagation of feature annotation.</text>
</comment>
<dbReference type="AlphaFoldDB" id="A0A8T4GH36"/>
<comment type="similarity">
    <text evidence="6 8">Belongs to the fluoride channel Fluc/FEX (TC 1.A.43) family.</text>
</comment>
<evidence type="ECO:0000256" key="1">
    <source>
        <dbReference type="ARBA" id="ARBA00004651"/>
    </source>
</evidence>
<dbReference type="EMBL" id="JAGGKQ010000014">
    <property type="protein sequence ID" value="MBP1922970.1"/>
    <property type="molecule type" value="Genomic_DNA"/>
</dbReference>
<dbReference type="Pfam" id="PF02537">
    <property type="entry name" value="CRCB"/>
    <property type="match status" value="1"/>
</dbReference>
<evidence type="ECO:0000256" key="3">
    <source>
        <dbReference type="ARBA" id="ARBA00022692"/>
    </source>
</evidence>
<dbReference type="GO" id="GO:0005886">
    <property type="term" value="C:plasma membrane"/>
    <property type="evidence" value="ECO:0007669"/>
    <property type="project" value="UniProtKB-SubCell"/>
</dbReference>
<evidence type="ECO:0000256" key="2">
    <source>
        <dbReference type="ARBA" id="ARBA00022475"/>
    </source>
</evidence>